<dbReference type="InterPro" id="IPR012877">
    <property type="entry name" value="Dhs-27"/>
</dbReference>
<evidence type="ECO:0000313" key="1">
    <source>
        <dbReference type="EMBL" id="PIO63990.1"/>
    </source>
</evidence>
<reference evidence="1 2" key="1">
    <citation type="submission" date="2015-09" db="EMBL/GenBank/DDBJ databases">
        <title>Draft genome of the parasitic nematode Teladorsagia circumcincta isolate WARC Sus (inbred).</title>
        <authorList>
            <person name="Mitreva M."/>
        </authorList>
    </citation>
    <scope>NUCLEOTIDE SEQUENCE [LARGE SCALE GENOMIC DNA]</scope>
    <source>
        <strain evidence="1 2">S</strain>
    </source>
</reference>
<dbReference type="EMBL" id="KZ350332">
    <property type="protein sequence ID" value="PIO63990.1"/>
    <property type="molecule type" value="Genomic_DNA"/>
</dbReference>
<dbReference type="PANTHER" id="PTHR23020">
    <property type="entry name" value="UNCHARACTERIZED NUCLEAR HORMONE RECEPTOR-RELATED"/>
    <property type="match status" value="1"/>
</dbReference>
<keyword evidence="2" id="KW-1185">Reference proteome</keyword>
<dbReference type="Proteomes" id="UP000230423">
    <property type="component" value="Unassembled WGS sequence"/>
</dbReference>
<dbReference type="PANTHER" id="PTHR23020:SF8">
    <property type="entry name" value="CHK KINASE-LIKE DOMAIN-CONTAINING PROTEIN"/>
    <property type="match status" value="1"/>
</dbReference>
<dbReference type="Pfam" id="PF07914">
    <property type="entry name" value="DUF1679"/>
    <property type="match status" value="1"/>
</dbReference>
<sequence>MSRVVIMDTDLQGDVSSIPPRIVVKIISRVAGAELGDSFKDHTEDEKLFEGYEEKIRQLHNREVDCYRVFSRFDLSMLKMPRLYFAQDYREMNEQKAFLGMEWVDGVELRHIFHNVTVKEISGALRALAYLEAVSLQLTDEEKQKVASNPIGDIYGPLLPPQATAKMLLEIGGQSEAWESCCAELSRMADELADMRLPYTLNGELGELKLTS</sequence>
<name>A0A2G9U3A4_TELCI</name>
<dbReference type="InterPro" id="IPR052961">
    <property type="entry name" value="Oxido-Kinase-like_Enzymes"/>
</dbReference>
<dbReference type="OrthoDB" id="5855184at2759"/>
<evidence type="ECO:0000313" key="2">
    <source>
        <dbReference type="Proteomes" id="UP000230423"/>
    </source>
</evidence>
<dbReference type="AlphaFoldDB" id="A0A2G9U3A4"/>
<gene>
    <name evidence="1" type="ORF">TELCIR_14394</name>
</gene>
<protein>
    <submittedName>
        <fullName evidence="1">Uncharacterized protein</fullName>
    </submittedName>
</protein>
<organism evidence="1 2">
    <name type="scientific">Teladorsagia circumcincta</name>
    <name type="common">Brown stomach worm</name>
    <name type="synonym">Ostertagia circumcincta</name>
    <dbReference type="NCBI Taxonomy" id="45464"/>
    <lineage>
        <taxon>Eukaryota</taxon>
        <taxon>Metazoa</taxon>
        <taxon>Ecdysozoa</taxon>
        <taxon>Nematoda</taxon>
        <taxon>Chromadorea</taxon>
        <taxon>Rhabditida</taxon>
        <taxon>Rhabditina</taxon>
        <taxon>Rhabditomorpha</taxon>
        <taxon>Strongyloidea</taxon>
        <taxon>Trichostrongylidae</taxon>
        <taxon>Teladorsagia</taxon>
    </lineage>
</organism>
<accession>A0A2G9U3A4</accession>
<proteinExistence type="predicted"/>